<comment type="caution">
    <text evidence="1">The sequence shown here is derived from an EMBL/GenBank/DDBJ whole genome shotgun (WGS) entry which is preliminary data.</text>
</comment>
<evidence type="ECO:0000313" key="2">
    <source>
        <dbReference type="Proteomes" id="UP000004277"/>
    </source>
</evidence>
<proteinExistence type="predicted"/>
<evidence type="ECO:0000313" key="1">
    <source>
        <dbReference type="EMBL" id="TMS58294.1"/>
    </source>
</evidence>
<sequence>MAFAWQASRLASMHAATIVLRAGGIAAVALIGIALAPVWWWAIPGCFFSGVGFYMFHNALQLDASQMEPQRRGTAVALFARLHAGGQAAGVWIVGKMVEAVGTSASITLNVVMLF</sequence>
<name>A0ACD3SQ35_9BURK</name>
<protein>
    <submittedName>
        <fullName evidence="1">Uncharacterized protein</fullName>
    </submittedName>
</protein>
<keyword evidence="2" id="KW-1185">Reference proteome</keyword>
<dbReference type="Proteomes" id="UP000004277">
    <property type="component" value="Unassembled WGS sequence"/>
</dbReference>
<dbReference type="EMBL" id="AKCV02000015">
    <property type="protein sequence ID" value="TMS58294.1"/>
    <property type="molecule type" value="Genomic_DNA"/>
</dbReference>
<organism evidence="1 2">
    <name type="scientific">Imbroritus primus</name>
    <dbReference type="NCBI Taxonomy" id="3058603"/>
    <lineage>
        <taxon>Bacteria</taxon>
        <taxon>Pseudomonadati</taxon>
        <taxon>Pseudomonadota</taxon>
        <taxon>Betaproteobacteria</taxon>
        <taxon>Burkholderiales</taxon>
        <taxon>Burkholderiaceae</taxon>
        <taxon>Imbroritus</taxon>
    </lineage>
</organism>
<accession>A0ACD3SQ35</accession>
<gene>
    <name evidence="1" type="ORF">MW7_005950</name>
</gene>
<reference evidence="1" key="1">
    <citation type="submission" date="2019-05" db="EMBL/GenBank/DDBJ databases">
        <title>Revised genome assembly of Burkholderiaceae (previously Ralstonia) sp. PBA.</title>
        <authorList>
            <person name="Gan H.M."/>
        </authorList>
    </citation>
    <scope>NUCLEOTIDE SEQUENCE</scope>
    <source>
        <strain evidence="1">PBA</strain>
    </source>
</reference>